<evidence type="ECO:0000313" key="3">
    <source>
        <dbReference type="Proteomes" id="UP000419743"/>
    </source>
</evidence>
<dbReference type="Pfam" id="PF18899">
    <property type="entry name" value="DUF5655"/>
    <property type="match status" value="1"/>
</dbReference>
<keyword evidence="3" id="KW-1185">Reference proteome</keyword>
<organism evidence="2 3">
    <name type="scientific">Occultella aeris</name>
    <dbReference type="NCBI Taxonomy" id="2761496"/>
    <lineage>
        <taxon>Bacteria</taxon>
        <taxon>Bacillati</taxon>
        <taxon>Actinomycetota</taxon>
        <taxon>Actinomycetes</taxon>
        <taxon>Micrococcales</taxon>
        <taxon>Ruaniaceae</taxon>
        <taxon>Occultella</taxon>
    </lineage>
</organism>
<evidence type="ECO:0000313" key="2">
    <source>
        <dbReference type="EMBL" id="VZO39148.1"/>
    </source>
</evidence>
<comment type="caution">
    <text evidence="2">The sequence shown here is derived from an EMBL/GenBank/DDBJ whole genome shotgun (WGS) entry which is preliminary data.</text>
</comment>
<sequence length="131" mass="14558">MFEPMVTADWTVEDHLRDKPANAVALYERFVELVAACGPFTYAVAKTTITVKGTRRGFAGARPTEKGHLVGYLDLQRVVSDPRIRNAAPYTKRLFVHHFRVSDLAELDDVFAGWLAEAYQVGAGAHLDPKV</sequence>
<reference evidence="2 3" key="1">
    <citation type="submission" date="2019-11" db="EMBL/GenBank/DDBJ databases">
        <authorList>
            <person name="Criscuolo A."/>
        </authorList>
    </citation>
    <scope>NUCLEOTIDE SEQUENCE [LARGE SCALE GENOMIC DNA]</scope>
    <source>
        <strain evidence="2">CIP111667</strain>
    </source>
</reference>
<proteinExistence type="predicted"/>
<dbReference type="AlphaFoldDB" id="A0A7M4DNW2"/>
<dbReference type="InterPro" id="IPR043714">
    <property type="entry name" value="DUF5655"/>
</dbReference>
<accession>A0A7M4DNW2</accession>
<dbReference type="Proteomes" id="UP000419743">
    <property type="component" value="Unassembled WGS sequence"/>
</dbReference>
<evidence type="ECO:0000259" key="1">
    <source>
        <dbReference type="Pfam" id="PF18899"/>
    </source>
</evidence>
<protein>
    <recommendedName>
        <fullName evidence="1">DUF5655 domain-containing protein</fullName>
    </recommendedName>
</protein>
<dbReference type="EMBL" id="CACRYJ010000057">
    <property type="protein sequence ID" value="VZO39148.1"/>
    <property type="molecule type" value="Genomic_DNA"/>
</dbReference>
<feature type="domain" description="DUF5655" evidence="1">
    <location>
        <begin position="12"/>
        <end position="121"/>
    </location>
</feature>
<gene>
    <name evidence="2" type="ORF">HALOF300_03843</name>
</gene>
<name>A0A7M4DNW2_9MICO</name>